<feature type="non-terminal residue" evidence="3">
    <location>
        <position position="1546"/>
    </location>
</feature>
<evidence type="ECO:0000259" key="2">
    <source>
        <dbReference type="Pfam" id="PF13205"/>
    </source>
</evidence>
<dbReference type="EMBL" id="AMFJ01034465">
    <property type="protein sequence ID" value="EKD29243.1"/>
    <property type="molecule type" value="Genomic_DNA"/>
</dbReference>
<feature type="domain" description="SbsA Ig-like" evidence="2">
    <location>
        <begin position="812"/>
        <end position="921"/>
    </location>
</feature>
<dbReference type="InterPro" id="IPR032812">
    <property type="entry name" value="SbsA_Ig"/>
</dbReference>
<name>K1Y9Z7_9BACT</name>
<dbReference type="InterPro" id="IPR014755">
    <property type="entry name" value="Cu-Rt/internalin_Ig-like"/>
</dbReference>
<keyword evidence="1" id="KW-0732">Signal</keyword>
<dbReference type="Gene3D" id="2.60.40.10">
    <property type="entry name" value="Immunoglobulins"/>
    <property type="match status" value="1"/>
</dbReference>
<proteinExistence type="predicted"/>
<dbReference type="Gene3D" id="2.60.40.1220">
    <property type="match status" value="3"/>
</dbReference>
<dbReference type="Pfam" id="PF13205">
    <property type="entry name" value="Big_5"/>
    <property type="match status" value="3"/>
</dbReference>
<evidence type="ECO:0000313" key="3">
    <source>
        <dbReference type="EMBL" id="EKD29243.1"/>
    </source>
</evidence>
<accession>K1Y9Z7</accession>
<feature type="domain" description="SbsA Ig-like" evidence="2">
    <location>
        <begin position="681"/>
        <end position="774"/>
    </location>
</feature>
<dbReference type="InterPro" id="IPR013783">
    <property type="entry name" value="Ig-like_fold"/>
</dbReference>
<gene>
    <name evidence="3" type="ORF">ACD_78C00465G0001</name>
</gene>
<protein>
    <recommendedName>
        <fullName evidence="2">SbsA Ig-like domain-containing protein</fullName>
    </recommendedName>
</protein>
<evidence type="ECO:0000256" key="1">
    <source>
        <dbReference type="ARBA" id="ARBA00022729"/>
    </source>
</evidence>
<feature type="non-terminal residue" evidence="3">
    <location>
        <position position="1"/>
    </location>
</feature>
<feature type="domain" description="SbsA Ig-like" evidence="2">
    <location>
        <begin position="942"/>
        <end position="1015"/>
    </location>
</feature>
<comment type="caution">
    <text evidence="3">The sequence shown here is derived from an EMBL/GenBank/DDBJ whole genome shotgun (WGS) entry which is preliminary data.</text>
</comment>
<sequence>WSGTTVQIWSACNAGASTSYSGSGQSTVIADTTTTGGPTLGQVSYMGDYYQWHRNEPITNTAITGSLAFVDSGSTSAGHSLFITGSTAFDYNWAAFTGASTDPAWMNSPCGTGYIIPTSSDWVGAVNIVGQDFTSFISTLKLPLAGDRPNDGSYISGHGYYWNAEPSGTSAKVTWLQSSGSGVVNIGSAQQRSIGSSVRCMMNLSGWGAGGGGSGSGTTNYIPGTSFQSPIQTTFSNSGQTAATGSIDFSITNDRFMTMSGITVLSIGLNENFLLNTPSLTDFSGALNGNSCSGALLVKKDSTAGGATANSAMNILECKLTNVVTSFATGAIMEFTVNGVTNPINPGRYSLGAKLKTSAWDEFFYGETLIKDNNDNTSPTLVGFYPINQSQLLLEFNEPIYTDYMNNSITGSFSPALEMYSSYADYNNPRKLFLSTSIQSGATSYSYNITGIKDFNGNISTLTGSYVSYDSTAKDLDYISPYTLSQGKSYTGVTVYGKNNIFSGVTSGQIIVASMSGITFSNITVSEWNRIQMQAVISTGATLGDRDLAVTVAGTNYKLFNAFYIDKNWDNYAFWNNVSPTNLNASAKTGQLKIEFSDIISTTGDLSVDKNYGTTTLIPEITAQSNSGNILSLTLTGVESGVGYDLTFSGITFNGGKVLNEYNNKVFFSFFDGNYSNQILPPIVNYSFPGDFVSDVPVKDATATGFIMKVGFDQELDLVTITSANIKLKDDMGNEVTTTLSYTGTELTLSTDLPLSHGTKYSLNLSTNVKSIKWLNLVGNIPMTEWGGHKITFHTIADYSNLATVSINDFFIEKTDPFFEAQNVPRDAKMRVIFNEVIDTATVNTTTVKLYDITSVTPVQKTVSFTYDNDLTPKTLYISGGTLTANTKYRLVITGSGSGVKSVKNQTLATPSNGHAVEFKTGTGMASSIPLDIMWDYSSPDSTTFEIGFNSPIDASTINASSVSLYQSGGTKVTSTVNYNHFANSIKLEPSTELLANTDYKIVLKWNIIKDIGGNLINTGSLANNFIHNSTNNTIEKSYSTAGAITTPFFVDSFWTTSTDMEIKFSKSITDALNKSNYVINYCTTTIGGSCTPSTSVSLTDATITYNDMDRRVAIKGLSIPASTLSTQTIVEINLANIKDKFLNSLTSSTQQTVLFNANVGTSFQATTQAIELKANINPQNNTAGKKNLYFIDFPVSSQLVAGSKIEVSFPTQFDLTNARFDSGSYVNYVNGDKTKPKFTIAKLSGKNILEYTITSHYESILRENDYIASDVQDIINPIQAKDYTTDGYTVEITTKNTSGIVVSKIKSNPVFIKEAPTGNTLKTITIQLQDKNGTPITGVSISGAVVGFNTPSGYEELLADTNGTIVYTGELNKNYSLFLSPELRIKNIGNNTYAASNYSATNNQFMDIFLDTNKTINIILKDKTDAAEFVTLSGSITGLSGKELTIWVSSPNGFFNKDLWIIGSPASFELQVPKNAGYTTIGISPTMAQGAMATNYKAPDFMPPKPLNVSVGATNISNLNFVVESATIDFTVVVKDNSGSGKAIP</sequence>
<reference evidence="3" key="1">
    <citation type="journal article" date="2012" name="Science">
        <title>Fermentation, hydrogen, and sulfur metabolism in multiple uncultivated bacterial phyla.</title>
        <authorList>
            <person name="Wrighton K.C."/>
            <person name="Thomas B.C."/>
            <person name="Sharon I."/>
            <person name="Miller C.S."/>
            <person name="Castelle C.J."/>
            <person name="VerBerkmoes N.C."/>
            <person name="Wilkins M.J."/>
            <person name="Hettich R.L."/>
            <person name="Lipton M.S."/>
            <person name="Williams K.H."/>
            <person name="Long P.E."/>
            <person name="Banfield J.F."/>
        </authorList>
    </citation>
    <scope>NUCLEOTIDE SEQUENCE [LARGE SCALE GENOMIC DNA]</scope>
</reference>
<organism evidence="3">
    <name type="scientific">uncultured bacterium</name>
    <name type="common">gcode 4</name>
    <dbReference type="NCBI Taxonomy" id="1234023"/>
    <lineage>
        <taxon>Bacteria</taxon>
        <taxon>environmental samples</taxon>
    </lineage>
</organism>